<name>A0ABX0UJ78_9BACT</name>
<feature type="domain" description="Major facilitator superfamily (MFS) profile" evidence="8">
    <location>
        <begin position="14"/>
        <end position="504"/>
    </location>
</feature>
<reference evidence="9 10" key="1">
    <citation type="submission" date="2020-03" db="EMBL/GenBank/DDBJ databases">
        <title>Genomic Encyclopedia of Type Strains, Phase IV (KMG-IV): sequencing the most valuable type-strain genomes for metagenomic binning, comparative biology and taxonomic classification.</title>
        <authorList>
            <person name="Goeker M."/>
        </authorList>
    </citation>
    <scope>NUCLEOTIDE SEQUENCE [LARGE SCALE GENOMIC DNA]</scope>
    <source>
        <strain evidence="9 10">DSM 102865</strain>
    </source>
</reference>
<evidence type="ECO:0000256" key="2">
    <source>
        <dbReference type="ARBA" id="ARBA00022448"/>
    </source>
</evidence>
<comment type="subcellular location">
    <subcellularLocation>
        <location evidence="1">Cell membrane</location>
        <topology evidence="1">Multi-pass membrane protein</topology>
    </subcellularLocation>
</comment>
<dbReference type="EMBL" id="JAASQJ010000002">
    <property type="protein sequence ID" value="NIJ53063.1"/>
    <property type="molecule type" value="Genomic_DNA"/>
</dbReference>
<feature type="transmembrane region" description="Helical" evidence="7">
    <location>
        <begin position="482"/>
        <end position="500"/>
    </location>
</feature>
<feature type="transmembrane region" description="Helical" evidence="7">
    <location>
        <begin position="308"/>
        <end position="328"/>
    </location>
</feature>
<dbReference type="PANTHER" id="PTHR43045">
    <property type="entry name" value="SHIKIMATE TRANSPORTER"/>
    <property type="match status" value="1"/>
</dbReference>
<dbReference type="Proteomes" id="UP001179181">
    <property type="component" value="Unassembled WGS sequence"/>
</dbReference>
<feature type="transmembrane region" description="Helical" evidence="7">
    <location>
        <begin position="151"/>
        <end position="174"/>
    </location>
</feature>
<evidence type="ECO:0000256" key="3">
    <source>
        <dbReference type="ARBA" id="ARBA00022475"/>
    </source>
</evidence>
<feature type="transmembrane region" description="Helical" evidence="7">
    <location>
        <begin position="280"/>
        <end position="301"/>
    </location>
</feature>
<dbReference type="Gene3D" id="1.20.1250.20">
    <property type="entry name" value="MFS general substrate transporter like domains"/>
    <property type="match status" value="1"/>
</dbReference>
<keyword evidence="5 7" id="KW-1133">Transmembrane helix</keyword>
<evidence type="ECO:0000313" key="10">
    <source>
        <dbReference type="Proteomes" id="UP001179181"/>
    </source>
</evidence>
<dbReference type="PROSITE" id="PS00217">
    <property type="entry name" value="SUGAR_TRANSPORT_2"/>
    <property type="match status" value="1"/>
</dbReference>
<feature type="transmembrane region" description="Helical" evidence="7">
    <location>
        <begin position="26"/>
        <end position="44"/>
    </location>
</feature>
<dbReference type="InterPro" id="IPR005829">
    <property type="entry name" value="Sugar_transporter_CS"/>
</dbReference>
<accession>A0ABX0UJ78</accession>
<feature type="transmembrane region" description="Helical" evidence="7">
    <location>
        <begin position="241"/>
        <end position="260"/>
    </location>
</feature>
<dbReference type="SUPFAM" id="SSF103473">
    <property type="entry name" value="MFS general substrate transporter"/>
    <property type="match status" value="1"/>
</dbReference>
<dbReference type="CDD" id="cd17369">
    <property type="entry name" value="MFS_ShiA_like"/>
    <property type="match status" value="1"/>
</dbReference>
<keyword evidence="10" id="KW-1185">Reference proteome</keyword>
<dbReference type="InterPro" id="IPR020846">
    <property type="entry name" value="MFS_dom"/>
</dbReference>
<organism evidence="9 10">
    <name type="scientific">Dyadobacter arcticus</name>
    <dbReference type="NCBI Taxonomy" id="1078754"/>
    <lineage>
        <taxon>Bacteria</taxon>
        <taxon>Pseudomonadati</taxon>
        <taxon>Bacteroidota</taxon>
        <taxon>Cytophagia</taxon>
        <taxon>Cytophagales</taxon>
        <taxon>Spirosomataceae</taxon>
        <taxon>Dyadobacter</taxon>
    </lineage>
</organism>
<evidence type="ECO:0000313" key="9">
    <source>
        <dbReference type="EMBL" id="NIJ53063.1"/>
    </source>
</evidence>
<sequence>MTADKNVTQNITQVIAASSLGTLIEWYDFYIFGSLAVIIGQQLFPSDAGASALINTLAIFAAGFIVRPFGALVFGRLGDLIGRKYTFLLTLVLMGGSTFLIGLIPSYSSIGYAAPILVLILRLIQGLALGGEYGGAATYVAEHAPVGRRGFFTSWIQTTATLGLFLSLGVIVLTKNLLGAEDFASWGWRIPFLVSILLVVVSIYIRMKMHESPVFTKLKAEGKVSANPLKESFQKRANFKMVLLALFGATMGQGVIWYTGQFYAQSFLENTCKLDFNESRYILLWAILFATPFFVVFGSWSDKVGRKWIMLTGMLLGVLCYRPIYQYFLDATNVKEMQKTALKSTSEPVVERGLVKDKLDSLITTTVVKTLDNGITFRESNVVILPDDILAPVPEPQTVIKDVTLSGQTYITVILLVFFQVLLVTMVYGPIAAFLVELFPTQIRYTSMSLPYHIGNGVFGGLVPFIATLVASFSGSTPLSGLWYPIGIATLSFIIGAIYIDNRIDKTVMD</sequence>
<evidence type="ECO:0000256" key="1">
    <source>
        <dbReference type="ARBA" id="ARBA00004651"/>
    </source>
</evidence>
<dbReference type="RefSeq" id="WP_167269873.1">
    <property type="nucleotide sequence ID" value="NZ_JAASQJ010000002.1"/>
</dbReference>
<keyword evidence="3" id="KW-1003">Cell membrane</keyword>
<evidence type="ECO:0000259" key="8">
    <source>
        <dbReference type="PROSITE" id="PS50850"/>
    </source>
</evidence>
<dbReference type="Pfam" id="PF00083">
    <property type="entry name" value="Sugar_tr"/>
    <property type="match status" value="1"/>
</dbReference>
<feature type="transmembrane region" description="Helical" evidence="7">
    <location>
        <begin position="186"/>
        <end position="205"/>
    </location>
</feature>
<evidence type="ECO:0000256" key="7">
    <source>
        <dbReference type="SAM" id="Phobius"/>
    </source>
</evidence>
<dbReference type="InterPro" id="IPR005828">
    <property type="entry name" value="MFS_sugar_transport-like"/>
</dbReference>
<evidence type="ECO:0000256" key="4">
    <source>
        <dbReference type="ARBA" id="ARBA00022692"/>
    </source>
</evidence>
<comment type="caution">
    <text evidence="9">The sequence shown here is derived from an EMBL/GenBank/DDBJ whole genome shotgun (WGS) entry which is preliminary data.</text>
</comment>
<feature type="transmembrane region" description="Helical" evidence="7">
    <location>
        <begin position="50"/>
        <end position="73"/>
    </location>
</feature>
<evidence type="ECO:0000256" key="5">
    <source>
        <dbReference type="ARBA" id="ARBA00022989"/>
    </source>
</evidence>
<dbReference type="InterPro" id="IPR036259">
    <property type="entry name" value="MFS_trans_sf"/>
</dbReference>
<feature type="transmembrane region" description="Helical" evidence="7">
    <location>
        <begin position="85"/>
        <end position="104"/>
    </location>
</feature>
<gene>
    <name evidence="9" type="ORF">FHS68_002233</name>
</gene>
<evidence type="ECO:0000256" key="6">
    <source>
        <dbReference type="ARBA" id="ARBA00023136"/>
    </source>
</evidence>
<protein>
    <submittedName>
        <fullName evidence="9">MFS family permease</fullName>
    </submittedName>
</protein>
<keyword evidence="6 7" id="KW-0472">Membrane</keyword>
<feature type="transmembrane region" description="Helical" evidence="7">
    <location>
        <begin position="410"/>
        <end position="436"/>
    </location>
</feature>
<feature type="transmembrane region" description="Helical" evidence="7">
    <location>
        <begin position="457"/>
        <end position="476"/>
    </location>
</feature>
<proteinExistence type="predicted"/>
<keyword evidence="2" id="KW-0813">Transport</keyword>
<dbReference type="PANTHER" id="PTHR43045:SF7">
    <property type="entry name" value="MAJOR FACILITATOR SUPERFAMILY TRANSPORTER"/>
    <property type="match status" value="1"/>
</dbReference>
<feature type="transmembrane region" description="Helical" evidence="7">
    <location>
        <begin position="110"/>
        <end position="130"/>
    </location>
</feature>
<keyword evidence="4 7" id="KW-0812">Transmembrane</keyword>
<dbReference type="PROSITE" id="PS50850">
    <property type="entry name" value="MFS"/>
    <property type="match status" value="1"/>
</dbReference>